<sequence length="162" mass="19441">MDVLQRTRKENTNQPNKLSELQHLIKYHIESFRSRSHYSSRVNSNRKYLSEELFVIIMHKLFVQEFQINFPYQSYYSIFHNQYNLHFRLSSSNTYSLSDLLELQILSAETIEKKNEKEIQKKLRIKKSEKFHAIKNLYKAQAQQGKKQCFLLITCKICNCPT</sequence>
<dbReference type="AlphaFoldDB" id="A0A8K0GGF8"/>
<organism evidence="1 2">
    <name type="scientific">Ignelater luminosus</name>
    <name type="common">Cucubano</name>
    <name type="synonym">Pyrophorus luminosus</name>
    <dbReference type="NCBI Taxonomy" id="2038154"/>
    <lineage>
        <taxon>Eukaryota</taxon>
        <taxon>Metazoa</taxon>
        <taxon>Ecdysozoa</taxon>
        <taxon>Arthropoda</taxon>
        <taxon>Hexapoda</taxon>
        <taxon>Insecta</taxon>
        <taxon>Pterygota</taxon>
        <taxon>Neoptera</taxon>
        <taxon>Endopterygota</taxon>
        <taxon>Coleoptera</taxon>
        <taxon>Polyphaga</taxon>
        <taxon>Elateriformia</taxon>
        <taxon>Elateroidea</taxon>
        <taxon>Elateridae</taxon>
        <taxon>Agrypninae</taxon>
        <taxon>Pyrophorini</taxon>
        <taxon>Ignelater</taxon>
    </lineage>
</organism>
<evidence type="ECO:0000313" key="1">
    <source>
        <dbReference type="EMBL" id="KAF2898859.1"/>
    </source>
</evidence>
<evidence type="ECO:0000313" key="2">
    <source>
        <dbReference type="Proteomes" id="UP000801492"/>
    </source>
</evidence>
<name>A0A8K0GGF8_IGNLU</name>
<reference evidence="1" key="1">
    <citation type="submission" date="2019-08" db="EMBL/GenBank/DDBJ databases">
        <title>The genome of the North American firefly Photinus pyralis.</title>
        <authorList>
            <consortium name="Photinus pyralis genome working group"/>
            <person name="Fallon T.R."/>
            <person name="Sander Lower S.E."/>
            <person name="Weng J.-K."/>
        </authorList>
    </citation>
    <scope>NUCLEOTIDE SEQUENCE</scope>
    <source>
        <strain evidence="1">TRF0915ILg1</strain>
        <tissue evidence="1">Whole body</tissue>
    </source>
</reference>
<protein>
    <submittedName>
        <fullName evidence="1">Uncharacterized protein</fullName>
    </submittedName>
</protein>
<keyword evidence="2" id="KW-1185">Reference proteome</keyword>
<gene>
    <name evidence="1" type="ORF">ILUMI_07317</name>
</gene>
<dbReference type="EMBL" id="VTPC01003218">
    <property type="protein sequence ID" value="KAF2898859.1"/>
    <property type="molecule type" value="Genomic_DNA"/>
</dbReference>
<dbReference type="Proteomes" id="UP000801492">
    <property type="component" value="Unassembled WGS sequence"/>
</dbReference>
<proteinExistence type="predicted"/>
<comment type="caution">
    <text evidence="1">The sequence shown here is derived from an EMBL/GenBank/DDBJ whole genome shotgun (WGS) entry which is preliminary data.</text>
</comment>
<accession>A0A8K0GGF8</accession>